<sequence>MLFCTDGHLRHVRQDNCLKSKLFVHLYSARHLLEPVSVARGTVRPLTHGVSDASKCLTKPSCHKKVQLFQLKADDLSLQRPDPVETASHVFDLVETIALMNLALLAGS</sequence>
<proteinExistence type="predicted"/>
<dbReference type="Proteomes" id="UP001642484">
    <property type="component" value="Unassembled WGS sequence"/>
</dbReference>
<gene>
    <name evidence="1" type="ORF">CCMP2556_LOCUS508</name>
</gene>
<evidence type="ECO:0000313" key="1">
    <source>
        <dbReference type="EMBL" id="CAK8986435.1"/>
    </source>
</evidence>
<keyword evidence="2" id="KW-1185">Reference proteome</keyword>
<evidence type="ECO:0000313" key="2">
    <source>
        <dbReference type="Proteomes" id="UP001642484"/>
    </source>
</evidence>
<comment type="caution">
    <text evidence="1">The sequence shown here is derived from an EMBL/GenBank/DDBJ whole genome shotgun (WGS) entry which is preliminary data.</text>
</comment>
<dbReference type="EMBL" id="CAXAMN010000114">
    <property type="protein sequence ID" value="CAK8986435.1"/>
    <property type="molecule type" value="Genomic_DNA"/>
</dbReference>
<protein>
    <submittedName>
        <fullName evidence="1">Uncharacterized protein</fullName>
    </submittedName>
</protein>
<reference evidence="1 2" key="1">
    <citation type="submission" date="2024-02" db="EMBL/GenBank/DDBJ databases">
        <authorList>
            <person name="Chen Y."/>
            <person name="Shah S."/>
            <person name="Dougan E. K."/>
            <person name="Thang M."/>
            <person name="Chan C."/>
        </authorList>
    </citation>
    <scope>NUCLEOTIDE SEQUENCE [LARGE SCALE GENOMIC DNA]</scope>
</reference>
<organism evidence="1 2">
    <name type="scientific">Durusdinium trenchii</name>
    <dbReference type="NCBI Taxonomy" id="1381693"/>
    <lineage>
        <taxon>Eukaryota</taxon>
        <taxon>Sar</taxon>
        <taxon>Alveolata</taxon>
        <taxon>Dinophyceae</taxon>
        <taxon>Suessiales</taxon>
        <taxon>Symbiodiniaceae</taxon>
        <taxon>Durusdinium</taxon>
    </lineage>
</organism>
<accession>A0ABP0HC81</accession>
<name>A0ABP0HC81_9DINO</name>